<name>A0AAE9FFX6_CAEBR</name>
<dbReference type="Proteomes" id="UP000829354">
    <property type="component" value="Chromosome X"/>
</dbReference>
<accession>A0AAE9FFX6</accession>
<dbReference type="EMBL" id="CP092625">
    <property type="protein sequence ID" value="UMM40321.1"/>
    <property type="molecule type" value="Genomic_DNA"/>
</dbReference>
<feature type="coiled-coil region" evidence="1">
    <location>
        <begin position="94"/>
        <end position="124"/>
    </location>
</feature>
<protein>
    <submittedName>
        <fullName evidence="3">Uncharacterized protein</fullName>
    </submittedName>
</protein>
<evidence type="ECO:0000256" key="2">
    <source>
        <dbReference type="SAM" id="MobiDB-lite"/>
    </source>
</evidence>
<evidence type="ECO:0000313" key="3">
    <source>
        <dbReference type="EMBL" id="UMM40321.1"/>
    </source>
</evidence>
<feature type="region of interest" description="Disordered" evidence="2">
    <location>
        <begin position="23"/>
        <end position="70"/>
    </location>
</feature>
<sequence length="264" mass="31123">MLGIDEDYFEEMCALEEHQELYGIPARQAEQQEENNNQMPQQDHDQERENRRGPDPPEPDSGVLVSNENEGSDQCLELSISKWSKLCSWNLYTLVVLEELKQKTEKEEDEKQEEENNNNVYQQDLECEQGPDLLKPDHEHLLSSLHEKYDFETLSWTWAKQKELFEEQNLNFLIEMQAAGLKYNKRTGKYINSILGAYEEGFEYMEGVKSAEIYIHPRQLAPIIEELNALYECHWFIDQLRANMKANRWGSYFVATNTEHIICY</sequence>
<organism evidence="3 4">
    <name type="scientific">Caenorhabditis briggsae</name>
    <dbReference type="NCBI Taxonomy" id="6238"/>
    <lineage>
        <taxon>Eukaryota</taxon>
        <taxon>Metazoa</taxon>
        <taxon>Ecdysozoa</taxon>
        <taxon>Nematoda</taxon>
        <taxon>Chromadorea</taxon>
        <taxon>Rhabditida</taxon>
        <taxon>Rhabditina</taxon>
        <taxon>Rhabditomorpha</taxon>
        <taxon>Rhabditoidea</taxon>
        <taxon>Rhabditidae</taxon>
        <taxon>Peloderinae</taxon>
        <taxon>Caenorhabditis</taxon>
    </lineage>
</organism>
<evidence type="ECO:0000256" key="1">
    <source>
        <dbReference type="SAM" id="Coils"/>
    </source>
</evidence>
<reference evidence="3 4" key="1">
    <citation type="submission" date="2022-04" db="EMBL/GenBank/DDBJ databases">
        <title>Chromosome-level reference genomes for two strains of Caenorhabditis briggsae: an improved platform for comparative genomics.</title>
        <authorList>
            <person name="Stevens L."/>
            <person name="Andersen E."/>
        </authorList>
    </citation>
    <scope>NUCLEOTIDE SEQUENCE [LARGE SCALE GENOMIC DNA]</scope>
    <source>
        <strain evidence="3">VX34</strain>
        <tissue evidence="3">Whole-organism</tissue>
    </source>
</reference>
<proteinExistence type="predicted"/>
<evidence type="ECO:0000313" key="4">
    <source>
        <dbReference type="Proteomes" id="UP000829354"/>
    </source>
</evidence>
<keyword evidence="4" id="KW-1185">Reference proteome</keyword>
<dbReference type="AlphaFoldDB" id="A0AAE9FFX6"/>
<gene>
    <name evidence="3" type="ORF">L5515_016998</name>
</gene>
<feature type="compositionally biased region" description="Basic and acidic residues" evidence="2">
    <location>
        <begin position="42"/>
        <end position="55"/>
    </location>
</feature>
<keyword evidence="1" id="KW-0175">Coiled coil</keyword>